<protein>
    <submittedName>
        <fullName evidence="1">Uncharacterized protein</fullName>
    </submittedName>
</protein>
<proteinExistence type="predicted"/>
<reference evidence="1 2" key="1">
    <citation type="submission" date="2020-08" db="EMBL/GenBank/DDBJ databases">
        <title>Genomic Encyclopedia of Type Strains, Phase IV (KMG-IV): sequencing the most valuable type-strain genomes for metagenomic binning, comparative biology and taxonomic classification.</title>
        <authorList>
            <person name="Goeker M."/>
        </authorList>
    </citation>
    <scope>NUCLEOTIDE SEQUENCE [LARGE SCALE GENOMIC DNA]</scope>
    <source>
        <strain evidence="1 2">DSM 106739</strain>
    </source>
</reference>
<sequence>MILFLDFDGVLHPDDVRLRGRTPYLAVPGELFMWAPRLETVLAAAPQVRLVLSTSWVRHLGYSRARQALPFSLQERVIGATWHSALLGGRPRGDVCDWDFLSRYEQIEHYVRRAALDRWVAVDDAVEGWPSAAQQHLVAAHPERGLGDDETLERLAKLLGRP</sequence>
<comment type="caution">
    <text evidence="1">The sequence shown here is derived from an EMBL/GenBank/DDBJ whole genome shotgun (WGS) entry which is preliminary data.</text>
</comment>
<evidence type="ECO:0000313" key="2">
    <source>
        <dbReference type="Proteomes" id="UP000561045"/>
    </source>
</evidence>
<name>A0A840BJK1_9RHOO</name>
<gene>
    <name evidence="1" type="ORF">GGR36_002771</name>
</gene>
<evidence type="ECO:0000313" key="1">
    <source>
        <dbReference type="EMBL" id="MBB4013425.1"/>
    </source>
</evidence>
<organism evidence="1 2">
    <name type="scientific">Niveibacterium umoris</name>
    <dbReference type="NCBI Taxonomy" id="1193620"/>
    <lineage>
        <taxon>Bacteria</taxon>
        <taxon>Pseudomonadati</taxon>
        <taxon>Pseudomonadota</taxon>
        <taxon>Betaproteobacteria</taxon>
        <taxon>Rhodocyclales</taxon>
        <taxon>Rhodocyclaceae</taxon>
        <taxon>Niveibacterium</taxon>
    </lineage>
</organism>
<dbReference type="Pfam" id="PF18143">
    <property type="entry name" value="HAD_SAK_2"/>
    <property type="match status" value="1"/>
</dbReference>
<accession>A0A840BJK1</accession>
<dbReference type="EMBL" id="JACIET010000002">
    <property type="protein sequence ID" value="MBB4013425.1"/>
    <property type="molecule type" value="Genomic_DNA"/>
</dbReference>
<dbReference type="Proteomes" id="UP000561045">
    <property type="component" value="Unassembled WGS sequence"/>
</dbReference>
<dbReference type="AlphaFoldDB" id="A0A840BJK1"/>
<dbReference type="RefSeq" id="WP_207064435.1">
    <property type="nucleotide sequence ID" value="NZ_BAABLE010000005.1"/>
</dbReference>
<keyword evidence="2" id="KW-1185">Reference proteome</keyword>